<proteinExistence type="predicted"/>
<dbReference type="OrthoDB" id="504708at2759"/>
<dbReference type="SMART" id="SM00257">
    <property type="entry name" value="LysM"/>
    <property type="match status" value="1"/>
</dbReference>
<dbReference type="CDD" id="cd10919">
    <property type="entry name" value="CE4_CDA_like"/>
    <property type="match status" value="1"/>
</dbReference>
<evidence type="ECO:0000313" key="4">
    <source>
        <dbReference type="Proteomes" id="UP000008141"/>
    </source>
</evidence>
<evidence type="ECO:0000259" key="2">
    <source>
        <dbReference type="PROSITE" id="PS51782"/>
    </source>
</evidence>
<dbReference type="InterPro" id="IPR052740">
    <property type="entry name" value="CE4"/>
</dbReference>
<dbReference type="RefSeq" id="XP_005849744.1">
    <property type="nucleotide sequence ID" value="XM_005849682.1"/>
</dbReference>
<dbReference type="CDD" id="cd00118">
    <property type="entry name" value="LysM"/>
    <property type="match status" value="1"/>
</dbReference>
<dbReference type="EMBL" id="GL433839">
    <property type="protein sequence ID" value="EFN57642.1"/>
    <property type="molecule type" value="Genomic_DNA"/>
</dbReference>
<protein>
    <recommendedName>
        <fullName evidence="2">LysM domain-containing protein</fullName>
    </recommendedName>
</protein>
<dbReference type="PROSITE" id="PS51782">
    <property type="entry name" value="LYSM"/>
    <property type="match status" value="1"/>
</dbReference>
<dbReference type="GO" id="GO:0005975">
    <property type="term" value="P:carbohydrate metabolic process"/>
    <property type="evidence" value="ECO:0007669"/>
    <property type="project" value="InterPro"/>
</dbReference>
<dbReference type="Proteomes" id="UP000008141">
    <property type="component" value="Unassembled WGS sequence"/>
</dbReference>
<dbReference type="SUPFAM" id="SSF54106">
    <property type="entry name" value="LysM domain"/>
    <property type="match status" value="1"/>
</dbReference>
<dbReference type="Gene3D" id="3.10.350.10">
    <property type="entry name" value="LysM domain"/>
    <property type="match status" value="1"/>
</dbReference>
<keyword evidence="4" id="KW-1185">Reference proteome</keyword>
<gene>
    <name evidence="3" type="ORF">CHLNCDRAFT_142762</name>
</gene>
<dbReference type="Gene3D" id="3.20.20.370">
    <property type="entry name" value="Glycoside hydrolase/deacetylase"/>
    <property type="match status" value="1"/>
</dbReference>
<keyword evidence="1" id="KW-0732">Signal</keyword>
<dbReference type="Pfam" id="PF01476">
    <property type="entry name" value="LysM"/>
    <property type="match status" value="1"/>
</dbReference>
<dbReference type="GeneID" id="17357053"/>
<evidence type="ECO:0000256" key="1">
    <source>
        <dbReference type="SAM" id="SignalP"/>
    </source>
</evidence>
<feature type="chain" id="PRO_5003155530" description="LysM domain-containing protein" evidence="1">
    <location>
        <begin position="22"/>
        <end position="431"/>
    </location>
</feature>
<feature type="signal peptide" evidence="1">
    <location>
        <begin position="1"/>
        <end position="21"/>
    </location>
</feature>
<dbReference type="eggNOG" id="ENOG502QW08">
    <property type="taxonomic scope" value="Eukaryota"/>
</dbReference>
<dbReference type="PANTHER" id="PTHR45985">
    <property type="match status" value="1"/>
</dbReference>
<evidence type="ECO:0000313" key="3">
    <source>
        <dbReference type="EMBL" id="EFN57642.1"/>
    </source>
</evidence>
<feature type="domain" description="LysM" evidence="2">
    <location>
        <begin position="370"/>
        <end position="419"/>
    </location>
</feature>
<dbReference type="STRING" id="554065.E1Z8P3"/>
<sequence>MERLPLRAVLLLVWCCVCALGIGPEWYNCSPANCAAPDCQCASWTAPAVNGTPLAAKDTPQFIHDDAIGQPTNQAVREIIDKHKNRNGCNMPATFFVLESGTDCLLAKAFWEQNSEIAIHSKTHLPLTSPFPLGPEGMWEEMFSVREYLNETCGIPLEDMVGFRAPLLVHNPAVRANLAAEGMLYDSSIIEFYAPDSTTSPNASTRLWPYTMDQGIPQDCTYFQGNNCTQEERYPGLWEFPLLNTQAANGTLLYSMDPGRDASAEYGAAAQGGLPAADLRQLLELNFNSSYNGNRAPFGIYVHTPWATPDAVAATNDFLSWALALNGTYAVTMRTVIEWMKDPVPVSQMDEWLSCKQVDLSKSPGATRCQVYTVKQGDFGEQIATDFGVAMADLAALNPNLDTLQIGEQVLIPPFDDKCGEGTPVTSPPTA</sequence>
<name>E1Z8P3_CHLVA</name>
<accession>E1Z8P3</accession>
<dbReference type="InParanoid" id="E1Z8P3"/>
<reference evidence="3 4" key="1">
    <citation type="journal article" date="2010" name="Plant Cell">
        <title>The Chlorella variabilis NC64A genome reveals adaptation to photosymbiosis, coevolution with viruses, and cryptic sex.</title>
        <authorList>
            <person name="Blanc G."/>
            <person name="Duncan G."/>
            <person name="Agarkova I."/>
            <person name="Borodovsky M."/>
            <person name="Gurnon J."/>
            <person name="Kuo A."/>
            <person name="Lindquist E."/>
            <person name="Lucas S."/>
            <person name="Pangilinan J."/>
            <person name="Polle J."/>
            <person name="Salamov A."/>
            <person name="Terry A."/>
            <person name="Yamada T."/>
            <person name="Dunigan D.D."/>
            <person name="Grigoriev I.V."/>
            <person name="Claverie J.M."/>
            <person name="Van Etten J.L."/>
        </authorList>
    </citation>
    <scope>NUCLEOTIDE SEQUENCE [LARGE SCALE GENOMIC DNA]</scope>
    <source>
        <strain evidence="3 4">NC64A</strain>
    </source>
</reference>
<organism evidence="4">
    <name type="scientific">Chlorella variabilis</name>
    <name type="common">Green alga</name>
    <dbReference type="NCBI Taxonomy" id="554065"/>
    <lineage>
        <taxon>Eukaryota</taxon>
        <taxon>Viridiplantae</taxon>
        <taxon>Chlorophyta</taxon>
        <taxon>core chlorophytes</taxon>
        <taxon>Trebouxiophyceae</taxon>
        <taxon>Chlorellales</taxon>
        <taxon>Chlorellaceae</taxon>
        <taxon>Chlorella clade</taxon>
        <taxon>Chlorella</taxon>
    </lineage>
</organism>
<dbReference type="PANTHER" id="PTHR45985:SF3">
    <property type="entry name" value="CHITIN DEACETYLASE-LIKE 4"/>
    <property type="match status" value="1"/>
</dbReference>
<dbReference type="KEGG" id="cvr:CHLNCDRAFT_142762"/>
<dbReference type="AlphaFoldDB" id="E1Z8P3"/>
<dbReference type="SUPFAM" id="SSF88713">
    <property type="entry name" value="Glycoside hydrolase/deacetylase"/>
    <property type="match status" value="1"/>
</dbReference>
<dbReference type="InterPro" id="IPR036779">
    <property type="entry name" value="LysM_dom_sf"/>
</dbReference>
<dbReference type="InterPro" id="IPR011330">
    <property type="entry name" value="Glyco_hydro/deAcase_b/a-brl"/>
</dbReference>
<dbReference type="InterPro" id="IPR018392">
    <property type="entry name" value="LysM"/>
</dbReference>